<keyword evidence="2" id="KW-1185">Reference proteome</keyword>
<organism evidence="1 2">
    <name type="scientific">Vararia minispora EC-137</name>
    <dbReference type="NCBI Taxonomy" id="1314806"/>
    <lineage>
        <taxon>Eukaryota</taxon>
        <taxon>Fungi</taxon>
        <taxon>Dikarya</taxon>
        <taxon>Basidiomycota</taxon>
        <taxon>Agaricomycotina</taxon>
        <taxon>Agaricomycetes</taxon>
        <taxon>Russulales</taxon>
        <taxon>Lachnocladiaceae</taxon>
        <taxon>Vararia</taxon>
    </lineage>
</organism>
<comment type="caution">
    <text evidence="1">The sequence shown here is derived from an EMBL/GenBank/DDBJ whole genome shotgun (WGS) entry which is preliminary data.</text>
</comment>
<reference evidence="1" key="1">
    <citation type="submission" date="2021-02" db="EMBL/GenBank/DDBJ databases">
        <authorList>
            <consortium name="DOE Joint Genome Institute"/>
            <person name="Ahrendt S."/>
            <person name="Looney B.P."/>
            <person name="Miyauchi S."/>
            <person name="Morin E."/>
            <person name="Drula E."/>
            <person name="Courty P.E."/>
            <person name="Chicoki N."/>
            <person name="Fauchery L."/>
            <person name="Kohler A."/>
            <person name="Kuo A."/>
            <person name="Labutti K."/>
            <person name="Pangilinan J."/>
            <person name="Lipzen A."/>
            <person name="Riley R."/>
            <person name="Andreopoulos W."/>
            <person name="He G."/>
            <person name="Johnson J."/>
            <person name="Barry K.W."/>
            <person name="Grigoriev I.V."/>
            <person name="Nagy L."/>
            <person name="Hibbett D."/>
            <person name="Henrissat B."/>
            <person name="Matheny P.B."/>
            <person name="Labbe J."/>
            <person name="Martin F."/>
        </authorList>
    </citation>
    <scope>NUCLEOTIDE SEQUENCE</scope>
    <source>
        <strain evidence="1">EC-137</strain>
    </source>
</reference>
<reference evidence="1" key="2">
    <citation type="journal article" date="2022" name="New Phytol.">
        <title>Evolutionary transition to the ectomycorrhizal habit in the genomes of a hyperdiverse lineage of mushroom-forming fungi.</title>
        <authorList>
            <person name="Looney B."/>
            <person name="Miyauchi S."/>
            <person name="Morin E."/>
            <person name="Drula E."/>
            <person name="Courty P.E."/>
            <person name="Kohler A."/>
            <person name="Kuo A."/>
            <person name="LaButti K."/>
            <person name="Pangilinan J."/>
            <person name="Lipzen A."/>
            <person name="Riley R."/>
            <person name="Andreopoulos W."/>
            <person name="He G."/>
            <person name="Johnson J."/>
            <person name="Nolan M."/>
            <person name="Tritt A."/>
            <person name="Barry K.W."/>
            <person name="Grigoriev I.V."/>
            <person name="Nagy L.G."/>
            <person name="Hibbett D."/>
            <person name="Henrissat B."/>
            <person name="Matheny P.B."/>
            <person name="Labbe J."/>
            <person name="Martin F.M."/>
        </authorList>
    </citation>
    <scope>NUCLEOTIDE SEQUENCE</scope>
    <source>
        <strain evidence="1">EC-137</strain>
    </source>
</reference>
<evidence type="ECO:0000313" key="2">
    <source>
        <dbReference type="Proteomes" id="UP000814128"/>
    </source>
</evidence>
<sequence>MEKEQSSVAAGRGHARLRTVVSTDTKGALGLLVDAGRDVDVSPTGSTDPATPTGTLAAVVQNAESSPLSTPVLSFDFNYMIAPMYAWGHFLLEKLLPARRPLLGFFNAIAVCTFLAKYGQVLGVLPDLRKGSQA</sequence>
<dbReference type="EMBL" id="MU274441">
    <property type="protein sequence ID" value="KAI0026528.1"/>
    <property type="molecule type" value="Genomic_DNA"/>
</dbReference>
<name>A0ACB8Q4D2_9AGAM</name>
<dbReference type="Proteomes" id="UP000814128">
    <property type="component" value="Unassembled WGS sequence"/>
</dbReference>
<protein>
    <submittedName>
        <fullName evidence="1">Uncharacterized protein</fullName>
    </submittedName>
</protein>
<gene>
    <name evidence="1" type="ORF">K488DRAFT_92391</name>
</gene>
<proteinExistence type="predicted"/>
<accession>A0ACB8Q4D2</accession>
<evidence type="ECO:0000313" key="1">
    <source>
        <dbReference type="EMBL" id="KAI0026528.1"/>
    </source>
</evidence>